<feature type="compositionally biased region" description="Basic and acidic residues" evidence="1">
    <location>
        <begin position="38"/>
        <end position="51"/>
    </location>
</feature>
<evidence type="ECO:0000313" key="2">
    <source>
        <dbReference type="EMBL" id="JAT74220.1"/>
    </source>
</evidence>
<reference evidence="2" key="1">
    <citation type="submission" date="2015-08" db="EMBL/GenBank/DDBJ databases">
        <authorList>
            <person name="Babu N.S."/>
            <person name="Beckwith C.J."/>
            <person name="Beseler K.G."/>
            <person name="Brison A."/>
            <person name="Carone J.V."/>
            <person name="Caskin T.P."/>
            <person name="Diamond M."/>
            <person name="Durham M.E."/>
            <person name="Foxe J.M."/>
            <person name="Go M."/>
            <person name="Henderson B.A."/>
            <person name="Jones I.B."/>
            <person name="McGettigan J.A."/>
            <person name="Micheletti S.J."/>
            <person name="Nasrallah M.E."/>
            <person name="Ortiz D."/>
            <person name="Piller C.R."/>
            <person name="Privatt S.R."/>
            <person name="Schneider S.L."/>
            <person name="Sharp S."/>
            <person name="Smith T.C."/>
            <person name="Stanton J.D."/>
            <person name="Ullery H.E."/>
            <person name="Wilson R.J."/>
            <person name="Serrano M.G."/>
            <person name="Buck G."/>
            <person name="Lee V."/>
            <person name="Wang Y."/>
            <person name="Carvalho R."/>
            <person name="Voegtly L."/>
            <person name="Shi R."/>
            <person name="Duckworth R."/>
            <person name="Johnson A."/>
            <person name="Loviza R."/>
            <person name="Walstead R."/>
            <person name="Shah Z."/>
            <person name="Kiflezghi M."/>
            <person name="Wade K."/>
            <person name="Ball S.L."/>
            <person name="Bradley K.W."/>
            <person name="Asai D.J."/>
            <person name="Bowman C.A."/>
            <person name="Russell D.A."/>
            <person name="Pope W.H."/>
            <person name="Jacobs-Sera D."/>
            <person name="Hendrix R.W."/>
            <person name="Hatfull G.F."/>
        </authorList>
    </citation>
    <scope>NUCLEOTIDE SEQUENCE</scope>
</reference>
<gene>
    <name evidence="2" type="ORF">g.8498</name>
</gene>
<proteinExistence type="predicted"/>
<sequence length="144" mass="16528">MLKFTPFVAGVSPSLVPRPLPLVGACRRNSLLSVAALGRDRDDKKPKDSAGKKPQGNWRQFSPKSEKPGRQLLDTLELVYATTQWPSDDTIQSFWVLHRMPRHQVVEWFAHRRRQERVRPQTWEADPSNDYVRIAGQEEDPGRG</sequence>
<evidence type="ECO:0000256" key="1">
    <source>
        <dbReference type="SAM" id="MobiDB-lite"/>
    </source>
</evidence>
<feature type="region of interest" description="Disordered" evidence="1">
    <location>
        <begin position="118"/>
        <end position="144"/>
    </location>
</feature>
<dbReference type="SUPFAM" id="SSF46689">
    <property type="entry name" value="Homeodomain-like"/>
    <property type="match status" value="1"/>
</dbReference>
<protein>
    <recommendedName>
        <fullName evidence="3">Homeobox domain-containing protein</fullName>
    </recommendedName>
</protein>
<dbReference type="EMBL" id="GDKF01004402">
    <property type="protein sequence ID" value="JAT74220.1"/>
    <property type="molecule type" value="Transcribed_RNA"/>
</dbReference>
<dbReference type="InterPro" id="IPR009057">
    <property type="entry name" value="Homeodomain-like_sf"/>
</dbReference>
<name>A0A1D2A4W0_AUXPR</name>
<accession>A0A1D2A4W0</accession>
<feature type="region of interest" description="Disordered" evidence="1">
    <location>
        <begin position="36"/>
        <end position="69"/>
    </location>
</feature>
<dbReference type="GO" id="GO:0003677">
    <property type="term" value="F:DNA binding"/>
    <property type="evidence" value="ECO:0007669"/>
    <property type="project" value="InterPro"/>
</dbReference>
<evidence type="ECO:0008006" key="3">
    <source>
        <dbReference type="Google" id="ProtNLM"/>
    </source>
</evidence>
<organism evidence="2">
    <name type="scientific">Auxenochlorella protothecoides</name>
    <name type="common">Green microalga</name>
    <name type="synonym">Chlorella protothecoides</name>
    <dbReference type="NCBI Taxonomy" id="3075"/>
    <lineage>
        <taxon>Eukaryota</taxon>
        <taxon>Viridiplantae</taxon>
        <taxon>Chlorophyta</taxon>
        <taxon>core chlorophytes</taxon>
        <taxon>Trebouxiophyceae</taxon>
        <taxon>Chlorellales</taxon>
        <taxon>Chlorellaceae</taxon>
        <taxon>Auxenochlorella</taxon>
    </lineage>
</organism>
<dbReference type="Gene3D" id="1.10.10.60">
    <property type="entry name" value="Homeodomain-like"/>
    <property type="match status" value="1"/>
</dbReference>
<dbReference type="CDD" id="cd00086">
    <property type="entry name" value="homeodomain"/>
    <property type="match status" value="1"/>
</dbReference>
<dbReference type="AlphaFoldDB" id="A0A1D2A4W0"/>
<dbReference type="InterPro" id="IPR001356">
    <property type="entry name" value="HD"/>
</dbReference>